<dbReference type="AlphaFoldDB" id="A0A261Y393"/>
<dbReference type="EMBL" id="MVBO01000023">
    <property type="protein sequence ID" value="OZJ05075.1"/>
    <property type="molecule type" value="Genomic_DNA"/>
</dbReference>
<dbReference type="InterPro" id="IPR034193">
    <property type="entry name" value="PCSK9_ProteinaseK-like"/>
</dbReference>
<dbReference type="PROSITE" id="PS00138">
    <property type="entry name" value="SUBTILASE_SER"/>
    <property type="match status" value="1"/>
</dbReference>
<keyword evidence="4 5" id="KW-0720">Serine protease</keyword>
<dbReference type="FunFam" id="3.40.50.200:FF:000007">
    <property type="entry name" value="Subtilisin-like serine protease"/>
    <property type="match status" value="1"/>
</dbReference>
<dbReference type="InterPro" id="IPR015500">
    <property type="entry name" value="Peptidase_S8_subtilisin-rel"/>
</dbReference>
<keyword evidence="9" id="KW-1185">Reference proteome</keyword>
<comment type="caution">
    <text evidence="8">The sequence shown here is derived from an EMBL/GenBank/DDBJ whole genome shotgun (WGS) entry which is preliminary data.</text>
</comment>
<dbReference type="InterPro" id="IPR036852">
    <property type="entry name" value="Peptidase_S8/S53_dom_sf"/>
</dbReference>
<accession>A0A261Y393</accession>
<dbReference type="GO" id="GO:0005615">
    <property type="term" value="C:extracellular space"/>
    <property type="evidence" value="ECO:0007669"/>
    <property type="project" value="TreeGrafter"/>
</dbReference>
<dbReference type="PROSITE" id="PS51892">
    <property type="entry name" value="SUBTILASE"/>
    <property type="match status" value="1"/>
</dbReference>
<evidence type="ECO:0000256" key="3">
    <source>
        <dbReference type="ARBA" id="ARBA00022801"/>
    </source>
</evidence>
<evidence type="ECO:0000256" key="4">
    <source>
        <dbReference type="ARBA" id="ARBA00022825"/>
    </source>
</evidence>
<protein>
    <recommendedName>
        <fullName evidence="7">Peptidase S8/S53 domain-containing protein</fullName>
    </recommendedName>
</protein>
<dbReference type="PANTHER" id="PTHR43806">
    <property type="entry name" value="PEPTIDASE S8"/>
    <property type="match status" value="1"/>
</dbReference>
<gene>
    <name evidence="8" type="ORF">BZG36_02089</name>
</gene>
<feature type="active site" description="Charge relay system" evidence="5">
    <location>
        <position position="152"/>
    </location>
</feature>
<feature type="active site" description="Charge relay system" evidence="5">
    <location>
        <position position="120"/>
    </location>
</feature>
<evidence type="ECO:0000256" key="6">
    <source>
        <dbReference type="RuleBase" id="RU003355"/>
    </source>
</evidence>
<evidence type="ECO:0000256" key="5">
    <source>
        <dbReference type="PROSITE-ProRule" id="PRU01240"/>
    </source>
</evidence>
<comment type="similarity">
    <text evidence="1 5 6">Belongs to the peptidase S8 family.</text>
</comment>
<dbReference type="CDD" id="cd04077">
    <property type="entry name" value="Peptidases_S8_PCSK9_ProteinaseK_like"/>
    <property type="match status" value="1"/>
</dbReference>
<evidence type="ECO:0000259" key="7">
    <source>
        <dbReference type="Pfam" id="PF00082"/>
    </source>
</evidence>
<evidence type="ECO:0000313" key="8">
    <source>
        <dbReference type="EMBL" id="OZJ05075.1"/>
    </source>
</evidence>
<dbReference type="InterPro" id="IPR023827">
    <property type="entry name" value="Peptidase_S8_Asp-AS"/>
</dbReference>
<feature type="active site" description="Charge relay system" evidence="5">
    <location>
        <position position="312"/>
    </location>
</feature>
<dbReference type="InterPro" id="IPR050131">
    <property type="entry name" value="Peptidase_S8_subtilisin-like"/>
</dbReference>
<dbReference type="OrthoDB" id="206201at2759"/>
<dbReference type="InterPro" id="IPR023828">
    <property type="entry name" value="Peptidase_S8_Ser-AS"/>
</dbReference>
<reference evidence="8 9" key="1">
    <citation type="journal article" date="2017" name="Mycologia">
        <title>Bifiguratus adelaidae, gen. et sp. nov., a new member of Mucoromycotina in endophytic and soil-dwelling habitats.</title>
        <authorList>
            <person name="Torres-Cruz T.J."/>
            <person name="Billingsley Tobias T.L."/>
            <person name="Almatruk M."/>
            <person name="Hesse C."/>
            <person name="Kuske C.R."/>
            <person name="Desiro A."/>
            <person name="Benucci G.M."/>
            <person name="Bonito G."/>
            <person name="Stajich J.E."/>
            <person name="Dunlap C."/>
            <person name="Arnold A.E."/>
            <person name="Porras-Alfaro A."/>
        </authorList>
    </citation>
    <scope>NUCLEOTIDE SEQUENCE [LARGE SCALE GENOMIC DNA]</scope>
    <source>
        <strain evidence="8 9">AZ0501</strain>
    </source>
</reference>
<evidence type="ECO:0000256" key="1">
    <source>
        <dbReference type="ARBA" id="ARBA00011073"/>
    </source>
</evidence>
<keyword evidence="2 5" id="KW-0645">Protease</keyword>
<dbReference type="Proteomes" id="UP000242875">
    <property type="component" value="Unassembled WGS sequence"/>
</dbReference>
<dbReference type="Pfam" id="PF00082">
    <property type="entry name" value="Peptidase_S8"/>
    <property type="match status" value="1"/>
</dbReference>
<dbReference type="Gene3D" id="3.40.50.200">
    <property type="entry name" value="Peptidase S8/S53 domain"/>
    <property type="match status" value="1"/>
</dbReference>
<sequence>MPFIYSIGSFHWYHTPLTTSEEHQQQIRALPEVAYVQPDVMFHLNVEHNWGGHVAVEPSSINVDSRLTSATTIKLAGDNVFVQQHPPSWGLDRIDQNTGEDAIYHFDSLSGAGSTVYIVDTGVNPYHVDLVNRVSIGPTFVGNGSSEDWNGHGTFVGGVCCGTQYGVAKNASIISVKSLNADGSGSLSNVLQALNWVNQDVTTKNIRGKAIVNLSLGADYNQPTNDAIEAMIASGIHFAIAAGNDGGDACSYSPASVVNATTVGATNIDDTIAAYSNTGKCVDIFAPGSGIVAPWAGPNTTDATLRLMSGTSMASPHVAGVMALFAAAANYTPIEMNQKLKSIASIPTQFNKTAPAWKQGDSVASANLLAPNVLYSQPGPGSNIIFKVGQASAAVRYLPSFAYSIACIIVLCVSTL</sequence>
<dbReference type="GO" id="GO:0006508">
    <property type="term" value="P:proteolysis"/>
    <property type="evidence" value="ECO:0007669"/>
    <property type="project" value="UniProtKB-KW"/>
</dbReference>
<dbReference type="SUPFAM" id="SSF52743">
    <property type="entry name" value="Subtilisin-like"/>
    <property type="match status" value="1"/>
</dbReference>
<evidence type="ECO:0000256" key="2">
    <source>
        <dbReference type="ARBA" id="ARBA00022670"/>
    </source>
</evidence>
<dbReference type="PANTHER" id="PTHR43806:SF11">
    <property type="entry name" value="CEREVISIN-RELATED"/>
    <property type="match status" value="1"/>
</dbReference>
<proteinExistence type="inferred from homology"/>
<dbReference type="GO" id="GO:0004252">
    <property type="term" value="F:serine-type endopeptidase activity"/>
    <property type="evidence" value="ECO:0007669"/>
    <property type="project" value="UniProtKB-UniRule"/>
</dbReference>
<dbReference type="PRINTS" id="PR00723">
    <property type="entry name" value="SUBTILISIN"/>
</dbReference>
<feature type="domain" description="Peptidase S8/S53" evidence="7">
    <location>
        <begin position="111"/>
        <end position="344"/>
    </location>
</feature>
<name>A0A261Y393_9FUNG</name>
<dbReference type="PROSITE" id="PS00136">
    <property type="entry name" value="SUBTILASE_ASP"/>
    <property type="match status" value="1"/>
</dbReference>
<organism evidence="8 9">
    <name type="scientific">Bifiguratus adelaidae</name>
    <dbReference type="NCBI Taxonomy" id="1938954"/>
    <lineage>
        <taxon>Eukaryota</taxon>
        <taxon>Fungi</taxon>
        <taxon>Fungi incertae sedis</taxon>
        <taxon>Mucoromycota</taxon>
        <taxon>Mucoromycotina</taxon>
        <taxon>Endogonomycetes</taxon>
        <taxon>Endogonales</taxon>
        <taxon>Endogonales incertae sedis</taxon>
        <taxon>Bifiguratus</taxon>
    </lineage>
</organism>
<evidence type="ECO:0000313" key="9">
    <source>
        <dbReference type="Proteomes" id="UP000242875"/>
    </source>
</evidence>
<dbReference type="InterPro" id="IPR000209">
    <property type="entry name" value="Peptidase_S8/S53_dom"/>
</dbReference>
<keyword evidence="3 5" id="KW-0378">Hydrolase</keyword>